<evidence type="ECO:0000256" key="15">
    <source>
        <dbReference type="ARBA" id="ARBA00023163"/>
    </source>
</evidence>
<comment type="function">
    <text evidence="17">Ubiquitous transcription factor required for a diverse set of processes. It is a component of the CCR4 complex involved in the control of gene expression.</text>
</comment>
<dbReference type="Pfam" id="PF04857">
    <property type="entry name" value="CAF1"/>
    <property type="match status" value="1"/>
</dbReference>
<dbReference type="OrthoDB" id="1164111at2759"/>
<evidence type="ECO:0000256" key="2">
    <source>
        <dbReference type="ARBA" id="ARBA00001968"/>
    </source>
</evidence>
<evidence type="ECO:0000256" key="4">
    <source>
        <dbReference type="ARBA" id="ARBA00004496"/>
    </source>
</evidence>
<keyword evidence="14" id="KW-0805">Transcription regulation</keyword>
<evidence type="ECO:0000256" key="13">
    <source>
        <dbReference type="ARBA" id="ARBA00022884"/>
    </source>
</evidence>
<dbReference type="EMBL" id="CP097502">
    <property type="protein sequence ID" value="URD76596.1"/>
    <property type="molecule type" value="Genomic_DNA"/>
</dbReference>
<dbReference type="InterPro" id="IPR039637">
    <property type="entry name" value="CNOT7/CNOT8/Pop2"/>
</dbReference>
<sequence length="228" mass="24725">MMKGFLCPPPCRSCGLSDSGPSMSKIEDEDAVEIRDVWADNLEAEFAVIRDVVDDFAFVAMDTEFPGVAVRPLGEFKTVADHNYRILRANVDLLHLIKLGLTFSDAGGNLPTSSTAGARPIVRQFNFREFDVGRDVSNPTPSTSSGNRALICRGIGRTGSTPSVVYDIKHLLKFSNSLHGGLNNVAEQLEVERVGICHQAGSDSLLTARAFRKLMGTALLGQLRDMLG</sequence>
<keyword evidence="15" id="KW-0804">Transcription</keyword>
<dbReference type="Proteomes" id="UP001055439">
    <property type="component" value="Chromosome 1"/>
</dbReference>
<gene>
    <name evidence="18" type="ORF">MUK42_24937</name>
</gene>
<proteinExistence type="inferred from homology"/>
<keyword evidence="16" id="KW-0539">Nucleus</keyword>
<evidence type="ECO:0000256" key="3">
    <source>
        <dbReference type="ARBA" id="ARBA00004123"/>
    </source>
</evidence>
<dbReference type="AlphaFoldDB" id="A0A9E7EGT6"/>
<dbReference type="GO" id="GO:0003723">
    <property type="term" value="F:RNA binding"/>
    <property type="evidence" value="ECO:0007669"/>
    <property type="project" value="UniProtKB-KW"/>
</dbReference>
<evidence type="ECO:0000256" key="16">
    <source>
        <dbReference type="ARBA" id="ARBA00023242"/>
    </source>
</evidence>
<keyword evidence="19" id="KW-1185">Reference proteome</keyword>
<comment type="cofactor">
    <cofactor evidence="2">
        <name>a divalent metal cation</name>
        <dbReference type="ChEBI" id="CHEBI:60240"/>
    </cofactor>
</comment>
<dbReference type="EC" id="3.1.13.4" evidence="7"/>
<protein>
    <recommendedName>
        <fullName evidence="7">poly(A)-specific ribonuclease</fullName>
        <ecNumber evidence="7">3.1.13.4</ecNumber>
    </recommendedName>
</protein>
<dbReference type="GO" id="GO:0030014">
    <property type="term" value="C:CCR4-NOT complex"/>
    <property type="evidence" value="ECO:0007669"/>
    <property type="project" value="InterPro"/>
</dbReference>
<name>A0A9E7EGT6_9LILI</name>
<dbReference type="Gene3D" id="3.30.420.10">
    <property type="entry name" value="Ribonuclease H-like superfamily/Ribonuclease H"/>
    <property type="match status" value="2"/>
</dbReference>
<dbReference type="GO" id="GO:0005737">
    <property type="term" value="C:cytoplasm"/>
    <property type="evidence" value="ECO:0007669"/>
    <property type="project" value="UniProtKB-SubCell"/>
</dbReference>
<keyword evidence="11" id="KW-0378">Hydrolase</keyword>
<evidence type="ECO:0000313" key="18">
    <source>
        <dbReference type="EMBL" id="URD76596.1"/>
    </source>
</evidence>
<dbReference type="InterPro" id="IPR036397">
    <property type="entry name" value="RNaseH_sf"/>
</dbReference>
<evidence type="ECO:0000256" key="8">
    <source>
        <dbReference type="ARBA" id="ARBA00022490"/>
    </source>
</evidence>
<dbReference type="GO" id="GO:0046872">
    <property type="term" value="F:metal ion binding"/>
    <property type="evidence" value="ECO:0007669"/>
    <property type="project" value="UniProtKB-KW"/>
</dbReference>
<evidence type="ECO:0000256" key="9">
    <source>
        <dbReference type="ARBA" id="ARBA00022722"/>
    </source>
</evidence>
<dbReference type="PANTHER" id="PTHR10797">
    <property type="entry name" value="CCR4-NOT TRANSCRIPTION COMPLEX SUBUNIT"/>
    <property type="match status" value="1"/>
</dbReference>
<evidence type="ECO:0000256" key="1">
    <source>
        <dbReference type="ARBA" id="ARBA00001663"/>
    </source>
</evidence>
<dbReference type="InterPro" id="IPR012337">
    <property type="entry name" value="RNaseH-like_sf"/>
</dbReference>
<comment type="catalytic activity">
    <reaction evidence="1">
        <text>Exonucleolytic cleavage of poly(A) to 5'-AMP.</text>
        <dbReference type="EC" id="3.1.13.4"/>
    </reaction>
</comment>
<accession>A0A9E7EGT6</accession>
<evidence type="ECO:0000256" key="5">
    <source>
        <dbReference type="ARBA" id="ARBA00008372"/>
    </source>
</evidence>
<evidence type="ECO:0000256" key="10">
    <source>
        <dbReference type="ARBA" id="ARBA00022723"/>
    </source>
</evidence>
<keyword evidence="10" id="KW-0479">Metal-binding</keyword>
<evidence type="ECO:0000256" key="6">
    <source>
        <dbReference type="ARBA" id="ARBA00011757"/>
    </source>
</evidence>
<keyword evidence="12" id="KW-0269">Exonuclease</keyword>
<organism evidence="18 19">
    <name type="scientific">Musa troglodytarum</name>
    <name type="common">fe'i banana</name>
    <dbReference type="NCBI Taxonomy" id="320322"/>
    <lineage>
        <taxon>Eukaryota</taxon>
        <taxon>Viridiplantae</taxon>
        <taxon>Streptophyta</taxon>
        <taxon>Embryophyta</taxon>
        <taxon>Tracheophyta</taxon>
        <taxon>Spermatophyta</taxon>
        <taxon>Magnoliopsida</taxon>
        <taxon>Liliopsida</taxon>
        <taxon>Zingiberales</taxon>
        <taxon>Musaceae</taxon>
        <taxon>Musa</taxon>
    </lineage>
</organism>
<keyword evidence="13" id="KW-0694">RNA-binding</keyword>
<dbReference type="InterPro" id="IPR006941">
    <property type="entry name" value="RNase_CAF1"/>
</dbReference>
<dbReference type="GO" id="GO:0004535">
    <property type="term" value="F:poly(A)-specific ribonuclease activity"/>
    <property type="evidence" value="ECO:0007669"/>
    <property type="project" value="UniProtKB-EC"/>
</dbReference>
<dbReference type="SUPFAM" id="SSF53098">
    <property type="entry name" value="Ribonuclease H-like"/>
    <property type="match status" value="1"/>
</dbReference>
<evidence type="ECO:0000256" key="7">
    <source>
        <dbReference type="ARBA" id="ARBA00012161"/>
    </source>
</evidence>
<evidence type="ECO:0000313" key="19">
    <source>
        <dbReference type="Proteomes" id="UP001055439"/>
    </source>
</evidence>
<comment type="subcellular location">
    <subcellularLocation>
        <location evidence="4">Cytoplasm</location>
    </subcellularLocation>
    <subcellularLocation>
        <location evidence="3">Nucleus</location>
    </subcellularLocation>
</comment>
<evidence type="ECO:0000256" key="14">
    <source>
        <dbReference type="ARBA" id="ARBA00023015"/>
    </source>
</evidence>
<comment type="subunit">
    <text evidence="6">Component of the CCR4-NOT complex, at least composed of CRR4 and CAF1 proteins.</text>
</comment>
<comment type="similarity">
    <text evidence="5">Belongs to the CAF1 family.</text>
</comment>
<keyword evidence="9" id="KW-0540">Nuclease</keyword>
<keyword evidence="8" id="KW-0963">Cytoplasm</keyword>
<dbReference type="GO" id="GO:0005634">
    <property type="term" value="C:nucleus"/>
    <property type="evidence" value="ECO:0007669"/>
    <property type="project" value="UniProtKB-SubCell"/>
</dbReference>
<reference evidence="18" key="1">
    <citation type="submission" date="2022-05" db="EMBL/GenBank/DDBJ databases">
        <title>The Musa troglodytarum L. genome provides insights into the mechanism of non-climacteric behaviour and enrichment of carotenoids.</title>
        <authorList>
            <person name="Wang J."/>
        </authorList>
    </citation>
    <scope>NUCLEOTIDE SEQUENCE</scope>
    <source>
        <tissue evidence="18">Leaf</tissue>
    </source>
</reference>
<evidence type="ECO:0000256" key="12">
    <source>
        <dbReference type="ARBA" id="ARBA00022839"/>
    </source>
</evidence>
<evidence type="ECO:0000256" key="11">
    <source>
        <dbReference type="ARBA" id="ARBA00022801"/>
    </source>
</evidence>
<evidence type="ECO:0000256" key="17">
    <source>
        <dbReference type="ARBA" id="ARBA00025148"/>
    </source>
</evidence>